<dbReference type="SUPFAM" id="SSF81321">
    <property type="entry name" value="Family A G protein-coupled receptor-like"/>
    <property type="match status" value="1"/>
</dbReference>
<evidence type="ECO:0000256" key="5">
    <source>
        <dbReference type="ARBA" id="ARBA00023136"/>
    </source>
</evidence>
<feature type="domain" description="G-protein coupled receptors family 1 profile" evidence="10">
    <location>
        <begin position="49"/>
        <end position="326"/>
    </location>
</feature>
<reference evidence="11 12" key="1">
    <citation type="submission" date="2024-11" db="EMBL/GenBank/DDBJ databases">
        <title>Chromosome-level genome assembly of the freshwater bivalve Anodonta woodiana.</title>
        <authorList>
            <person name="Chen X."/>
        </authorList>
    </citation>
    <scope>NUCLEOTIDE SEQUENCE [LARGE SCALE GENOMIC DNA]</scope>
    <source>
        <strain evidence="11">MN2024</strain>
        <tissue evidence="11">Gills</tissue>
    </source>
</reference>
<dbReference type="GO" id="GO:0004930">
    <property type="term" value="F:G protein-coupled receptor activity"/>
    <property type="evidence" value="ECO:0007669"/>
    <property type="project" value="UniProtKB-KW"/>
</dbReference>
<evidence type="ECO:0000256" key="3">
    <source>
        <dbReference type="ARBA" id="ARBA00022989"/>
    </source>
</evidence>
<dbReference type="PROSITE" id="PS50262">
    <property type="entry name" value="G_PROTEIN_RECEP_F1_2"/>
    <property type="match status" value="1"/>
</dbReference>
<dbReference type="InterPro" id="IPR017452">
    <property type="entry name" value="GPCR_Rhodpsn_7TM"/>
</dbReference>
<sequence length="351" mass="40482">MSINDSTSDTNETDRILTEMRTDLNKRYADALLPLTVIFGALAVIGLLGNIAVILIYGKGKRFKDRHFQWGVICLAVTDLFTCVTIIPSEIVKHRNYFSFEEDILCKSKCFMNIFVAVSALCCLMVIGIDRYLHVCYPVVARCNAHQLNTKLLIFLCVFILLFGIAVSFPSVIMCGTNERSMKNSQGANINVFVCEVSPTYERSIFRYVYRFGLLFLYTIINLVLLTLYTKICLKIKHRWDNEPNMHPDEHMHVNVQNQDVLNHQSHIPSNVKLLLLVTIIFNSAYYFYLGLSFVDITKLSTVEFFIFSLFYRSYFVQSVINPVLCLKMDSEFRISLMSFLKTLVCYRQNK</sequence>
<comment type="caution">
    <text evidence="11">The sequence shown here is derived from an EMBL/GenBank/DDBJ whole genome shotgun (WGS) entry which is preliminary data.</text>
</comment>
<feature type="transmembrane region" description="Helical" evidence="9">
    <location>
        <begin position="153"/>
        <end position="173"/>
    </location>
</feature>
<dbReference type="PROSITE" id="PS00237">
    <property type="entry name" value="G_PROTEIN_RECEP_F1_1"/>
    <property type="match status" value="1"/>
</dbReference>
<evidence type="ECO:0000256" key="7">
    <source>
        <dbReference type="ARBA" id="ARBA00023224"/>
    </source>
</evidence>
<dbReference type="EMBL" id="JBJQND010000010">
    <property type="protein sequence ID" value="KAL3864951.1"/>
    <property type="molecule type" value="Genomic_DNA"/>
</dbReference>
<dbReference type="Proteomes" id="UP001634394">
    <property type="component" value="Unassembled WGS sequence"/>
</dbReference>
<comment type="similarity">
    <text evidence="8">Belongs to the G-protein coupled receptor 1 family.</text>
</comment>
<evidence type="ECO:0000256" key="2">
    <source>
        <dbReference type="ARBA" id="ARBA00022692"/>
    </source>
</evidence>
<feature type="transmembrane region" description="Helical" evidence="9">
    <location>
        <begin position="31"/>
        <end position="58"/>
    </location>
</feature>
<dbReference type="PANTHER" id="PTHR24238:SF47">
    <property type="entry name" value="ECDYSTEROIDS_DOPAMINE RECEPTOR-RELATED"/>
    <property type="match status" value="1"/>
</dbReference>
<dbReference type="PANTHER" id="PTHR24238">
    <property type="entry name" value="G-PROTEIN COUPLED RECEPTOR"/>
    <property type="match status" value="1"/>
</dbReference>
<keyword evidence="6 8" id="KW-0675">Receptor</keyword>
<evidence type="ECO:0000256" key="4">
    <source>
        <dbReference type="ARBA" id="ARBA00023040"/>
    </source>
</evidence>
<organism evidence="11 12">
    <name type="scientific">Sinanodonta woodiana</name>
    <name type="common">Chinese pond mussel</name>
    <name type="synonym">Anodonta woodiana</name>
    <dbReference type="NCBI Taxonomy" id="1069815"/>
    <lineage>
        <taxon>Eukaryota</taxon>
        <taxon>Metazoa</taxon>
        <taxon>Spiralia</taxon>
        <taxon>Lophotrochozoa</taxon>
        <taxon>Mollusca</taxon>
        <taxon>Bivalvia</taxon>
        <taxon>Autobranchia</taxon>
        <taxon>Heteroconchia</taxon>
        <taxon>Palaeoheterodonta</taxon>
        <taxon>Unionida</taxon>
        <taxon>Unionoidea</taxon>
        <taxon>Unionidae</taxon>
        <taxon>Unioninae</taxon>
        <taxon>Sinanodonta</taxon>
    </lineage>
</organism>
<dbReference type="AlphaFoldDB" id="A0ABD3VTM2"/>
<name>A0ABD3VTM2_SINWO</name>
<keyword evidence="3 9" id="KW-1133">Transmembrane helix</keyword>
<feature type="transmembrane region" description="Helical" evidence="9">
    <location>
        <begin position="274"/>
        <end position="294"/>
    </location>
</feature>
<comment type="subcellular location">
    <subcellularLocation>
        <location evidence="1">Membrane</location>
        <topology evidence="1">Multi-pass membrane protein</topology>
    </subcellularLocation>
</comment>
<feature type="transmembrane region" description="Helical" evidence="9">
    <location>
        <begin position="111"/>
        <end position="133"/>
    </location>
</feature>
<proteinExistence type="inferred from homology"/>
<feature type="transmembrane region" description="Helical" evidence="9">
    <location>
        <begin position="306"/>
        <end position="327"/>
    </location>
</feature>
<gene>
    <name evidence="11" type="ORF">ACJMK2_006592</name>
</gene>
<evidence type="ECO:0000256" key="1">
    <source>
        <dbReference type="ARBA" id="ARBA00004141"/>
    </source>
</evidence>
<evidence type="ECO:0000259" key="10">
    <source>
        <dbReference type="PROSITE" id="PS50262"/>
    </source>
</evidence>
<evidence type="ECO:0000313" key="11">
    <source>
        <dbReference type="EMBL" id="KAL3864951.1"/>
    </source>
</evidence>
<evidence type="ECO:0000256" key="6">
    <source>
        <dbReference type="ARBA" id="ARBA00023170"/>
    </source>
</evidence>
<accession>A0ABD3VTM2</accession>
<evidence type="ECO:0000313" key="12">
    <source>
        <dbReference type="Proteomes" id="UP001634394"/>
    </source>
</evidence>
<keyword evidence="7 8" id="KW-0807">Transducer</keyword>
<dbReference type="PRINTS" id="PR00237">
    <property type="entry name" value="GPCRRHODOPSN"/>
</dbReference>
<keyword evidence="5 9" id="KW-0472">Membrane</keyword>
<dbReference type="CDD" id="cd00637">
    <property type="entry name" value="7tm_classA_rhodopsin-like"/>
    <property type="match status" value="1"/>
</dbReference>
<evidence type="ECO:0000256" key="9">
    <source>
        <dbReference type="SAM" id="Phobius"/>
    </source>
</evidence>
<keyword evidence="4 8" id="KW-0297">G-protein coupled receptor</keyword>
<dbReference type="InterPro" id="IPR000276">
    <property type="entry name" value="GPCR_Rhodpsn"/>
</dbReference>
<feature type="transmembrane region" description="Helical" evidence="9">
    <location>
        <begin position="208"/>
        <end position="229"/>
    </location>
</feature>
<dbReference type="GO" id="GO:0016020">
    <property type="term" value="C:membrane"/>
    <property type="evidence" value="ECO:0007669"/>
    <property type="project" value="UniProtKB-SubCell"/>
</dbReference>
<protein>
    <recommendedName>
        <fullName evidence="10">G-protein coupled receptors family 1 profile domain-containing protein</fullName>
    </recommendedName>
</protein>
<dbReference type="Gene3D" id="1.20.1070.10">
    <property type="entry name" value="Rhodopsin 7-helix transmembrane proteins"/>
    <property type="match status" value="1"/>
</dbReference>
<evidence type="ECO:0000256" key="8">
    <source>
        <dbReference type="RuleBase" id="RU000688"/>
    </source>
</evidence>
<keyword evidence="12" id="KW-1185">Reference proteome</keyword>
<feature type="transmembrane region" description="Helical" evidence="9">
    <location>
        <begin position="70"/>
        <end position="91"/>
    </location>
</feature>
<keyword evidence="2 8" id="KW-0812">Transmembrane</keyword>
<dbReference type="Pfam" id="PF00001">
    <property type="entry name" value="7tm_1"/>
    <property type="match status" value="1"/>
</dbReference>